<evidence type="ECO:0000313" key="6">
    <source>
        <dbReference type="EMBL" id="NSI19751.1"/>
    </source>
</evidence>
<reference evidence="6" key="1">
    <citation type="journal article" date="2020" name="Cell Host Microbe">
        <title>Functional and Genomic Variation between Human-Derived Isolates of Lachnospiraceae Reveals Inter- and Intra-Species Diversity.</title>
        <authorList>
            <person name="Sorbara M.T."/>
            <person name="Littmann E.R."/>
            <person name="Fontana E."/>
            <person name="Moody T.U."/>
            <person name="Kohout C.E."/>
            <person name="Gjonbalaj M."/>
            <person name="Eaton V."/>
            <person name="Seok R."/>
            <person name="Leiner I.M."/>
            <person name="Pamer E.G."/>
        </authorList>
    </citation>
    <scope>NUCLEOTIDE SEQUENCE</scope>
    <source>
        <strain evidence="6">MSK.22.53</strain>
    </source>
</reference>
<evidence type="ECO:0000313" key="7">
    <source>
        <dbReference type="Proteomes" id="UP001296643"/>
    </source>
</evidence>
<dbReference type="Proteomes" id="UP001296643">
    <property type="component" value="Unassembled WGS sequence"/>
</dbReference>
<comment type="similarity">
    <text evidence="1">Belongs to the transposase 11 family.</text>
</comment>
<dbReference type="InterPro" id="IPR047952">
    <property type="entry name" value="Transpos_IS4"/>
</dbReference>
<reference evidence="6" key="2">
    <citation type="submission" date="2020-02" db="EMBL/GenBank/DDBJ databases">
        <authorList>
            <person name="Littmann E."/>
            <person name="Sorbara M."/>
        </authorList>
    </citation>
    <scope>NUCLEOTIDE SEQUENCE</scope>
    <source>
        <strain evidence="6">MSK.22.53</strain>
    </source>
</reference>
<evidence type="ECO:0000256" key="2">
    <source>
        <dbReference type="ARBA" id="ARBA00022578"/>
    </source>
</evidence>
<evidence type="ECO:0000256" key="1">
    <source>
        <dbReference type="ARBA" id="ARBA00010075"/>
    </source>
</evidence>
<dbReference type="GO" id="GO:0006313">
    <property type="term" value="P:DNA transposition"/>
    <property type="evidence" value="ECO:0007669"/>
    <property type="project" value="InterPro"/>
</dbReference>
<dbReference type="Gene3D" id="3.90.350.10">
    <property type="entry name" value="Transposase Inhibitor Protein From Tn5, Chain A, domain 1"/>
    <property type="match status" value="1"/>
</dbReference>
<protein>
    <submittedName>
        <fullName evidence="6">IS4 family transposase</fullName>
    </submittedName>
</protein>
<dbReference type="GO" id="GO:0004803">
    <property type="term" value="F:transposase activity"/>
    <property type="evidence" value="ECO:0007669"/>
    <property type="project" value="InterPro"/>
</dbReference>
<feature type="domain" description="Transposase IS4-like" evidence="5">
    <location>
        <begin position="113"/>
        <end position="362"/>
    </location>
</feature>
<dbReference type="EMBL" id="JAAIRM010000017">
    <property type="protein sequence ID" value="NSI19751.1"/>
    <property type="molecule type" value="Genomic_DNA"/>
</dbReference>
<evidence type="ECO:0000256" key="3">
    <source>
        <dbReference type="ARBA" id="ARBA00023125"/>
    </source>
</evidence>
<keyword evidence="4" id="KW-0233">DNA recombination</keyword>
<dbReference type="Pfam" id="PF01609">
    <property type="entry name" value="DDE_Tnp_1"/>
    <property type="match status" value="1"/>
</dbReference>
<name>A0AAJ3F8G5_MEDGN</name>
<sequence length="441" mass="51290">MNSAFTYNYELLMSLISELESEINSFVTRPGIDFSRKRKISFQDTILFLLTMRGGSLNTAFFDFFSCRSQKDLPSLSALQQQRAKIHPDAFYHLLHRFSRSLPSEHDYEGFQLLACDGSDLNIFYNPDDKDSCKPSGSGKKGSNQLHLHALYDLCNKKYVDVLIEKTMVSNESRALIQMLRNIPHPDRTIILADRGYENYHVFAHIMAKGLSFVIRTKDIFSKGGISRGFRLPDRELDEELDFFITRSTVHSKRDPIRYKKLSPRSAFDFLDLEKDGKQAVYPMHLRLVRFPLDTGKYECIVTNLGKDRFPPEKIKELYHLRWGIETSFRKLKYNIGVSNLHSKKAEYVEQEIYARIIMYNFCESVTAHVTVKQKDQKYVYQINFTMAVHICKIFLQKSCSTIPPHIETLLLQYLTPVRPGRKFPRSKKMKGFVAFGYRVS</sequence>
<keyword evidence="2" id="KW-0815">Transposition</keyword>
<dbReference type="RefSeq" id="WP_173900521.1">
    <property type="nucleotide sequence ID" value="NZ_JAAIRM010000017.1"/>
</dbReference>
<gene>
    <name evidence="6" type="ORF">G4958_10370</name>
</gene>
<keyword evidence="3" id="KW-0238">DNA-binding</keyword>
<proteinExistence type="inferred from homology"/>
<dbReference type="PANTHER" id="PTHR33258:SF1">
    <property type="entry name" value="TRANSPOSASE INSL FOR INSERTION SEQUENCE ELEMENT IS186A-RELATED"/>
    <property type="match status" value="1"/>
</dbReference>
<accession>A0AAJ3F8G5</accession>
<dbReference type="InterPro" id="IPR012337">
    <property type="entry name" value="RNaseH-like_sf"/>
</dbReference>
<comment type="caution">
    <text evidence="6">The sequence shown here is derived from an EMBL/GenBank/DDBJ whole genome shotgun (WGS) entry which is preliminary data.</text>
</comment>
<dbReference type="SUPFAM" id="SSF53098">
    <property type="entry name" value="Ribonuclease H-like"/>
    <property type="match status" value="1"/>
</dbReference>
<organism evidence="6 7">
    <name type="scientific">Mediterraneibacter gnavus</name>
    <name type="common">Ruminococcus gnavus</name>
    <dbReference type="NCBI Taxonomy" id="33038"/>
    <lineage>
        <taxon>Bacteria</taxon>
        <taxon>Bacillati</taxon>
        <taxon>Bacillota</taxon>
        <taxon>Clostridia</taxon>
        <taxon>Lachnospirales</taxon>
        <taxon>Lachnospiraceae</taxon>
        <taxon>Mediterraneibacter</taxon>
    </lineage>
</organism>
<dbReference type="GO" id="GO:0003677">
    <property type="term" value="F:DNA binding"/>
    <property type="evidence" value="ECO:0007669"/>
    <property type="project" value="UniProtKB-KW"/>
</dbReference>
<evidence type="ECO:0000256" key="4">
    <source>
        <dbReference type="ARBA" id="ARBA00023172"/>
    </source>
</evidence>
<dbReference type="PANTHER" id="PTHR33258">
    <property type="entry name" value="TRANSPOSASE INSL FOR INSERTION SEQUENCE ELEMENT IS186A-RELATED"/>
    <property type="match status" value="1"/>
</dbReference>
<dbReference type="AlphaFoldDB" id="A0AAJ3F8G5"/>
<dbReference type="InterPro" id="IPR002559">
    <property type="entry name" value="Transposase_11"/>
</dbReference>
<dbReference type="NCBIfam" id="NF033592">
    <property type="entry name" value="transpos_IS4_1"/>
    <property type="match status" value="1"/>
</dbReference>
<evidence type="ECO:0000259" key="5">
    <source>
        <dbReference type="Pfam" id="PF01609"/>
    </source>
</evidence>